<feature type="transmembrane region" description="Helical" evidence="2">
    <location>
        <begin position="36"/>
        <end position="58"/>
    </location>
</feature>
<keyword evidence="2" id="KW-0812">Transmembrane</keyword>
<sequence>MERKLYRRHNRLPHQASREHLREVEKTLLKKHHTTWGWPIFTFWFLSMIAWTILFIYVNNGGLRFYQSNCEGKLDYTLSPNKPENRLGGSDYIIEHWLPRKTRSAGEHRRLERRITVGVTGFLFLLWLVLNLWLYIEGLNKFLLSGADFLTFGQVEQLTALFPDFLALYLGVHGYLKSRDELRETRERLTATEASRRSSARASQEESEPRLSGETYRGAFDLPRPPTIGSFKELKRDSFWHDDNLHRIITSSSGASDPHERGRHASVRASGAEPNPESAGNEMHNLRHRSRSSGRPATFGRTSFATLTPQP</sequence>
<keyword evidence="5" id="KW-1185">Reference proteome</keyword>
<comment type="caution">
    <text evidence="4">The sequence shown here is derived from an EMBL/GenBank/DDBJ whole genome shotgun (WGS) entry which is preliminary data.</text>
</comment>
<organism evidence="4 5">
    <name type="scientific">Rhodotorula mucilaginosa</name>
    <name type="common">Yeast</name>
    <name type="synonym">Rhodotorula rubra</name>
    <dbReference type="NCBI Taxonomy" id="5537"/>
    <lineage>
        <taxon>Eukaryota</taxon>
        <taxon>Fungi</taxon>
        <taxon>Dikarya</taxon>
        <taxon>Basidiomycota</taxon>
        <taxon>Pucciniomycotina</taxon>
        <taxon>Microbotryomycetes</taxon>
        <taxon>Sporidiobolales</taxon>
        <taxon>Sporidiobolaceae</taxon>
        <taxon>Rhodotorula</taxon>
    </lineage>
</organism>
<evidence type="ECO:0000256" key="2">
    <source>
        <dbReference type="SAM" id="Phobius"/>
    </source>
</evidence>
<name>A0A9P6VWM7_RHOMI</name>
<gene>
    <name evidence="4" type="ORF">C6P46_000406</name>
    <name evidence="3" type="ORF">C6P46_000714</name>
</gene>
<evidence type="ECO:0000313" key="3">
    <source>
        <dbReference type="EMBL" id="KAG0655752.1"/>
    </source>
</evidence>
<evidence type="ECO:0000313" key="5">
    <source>
        <dbReference type="Proteomes" id="UP000777482"/>
    </source>
</evidence>
<dbReference type="EMBL" id="PUHQ01000112">
    <property type="protein sequence ID" value="KAG0655752.1"/>
    <property type="molecule type" value="Genomic_DNA"/>
</dbReference>
<keyword evidence="2" id="KW-1133">Transmembrane helix</keyword>
<reference evidence="4 5" key="1">
    <citation type="submission" date="2020-11" db="EMBL/GenBank/DDBJ databases">
        <title>Kefir isolates.</title>
        <authorList>
            <person name="Marcisauskas S."/>
            <person name="Kim Y."/>
            <person name="Blasche S."/>
        </authorList>
    </citation>
    <scope>NUCLEOTIDE SEQUENCE [LARGE SCALE GENOMIC DNA]</scope>
    <source>
        <strain evidence="4 5">KR</strain>
    </source>
</reference>
<feature type="transmembrane region" description="Helical" evidence="2">
    <location>
        <begin position="115"/>
        <end position="136"/>
    </location>
</feature>
<feature type="compositionally biased region" description="Polar residues" evidence="1">
    <location>
        <begin position="300"/>
        <end position="311"/>
    </location>
</feature>
<keyword evidence="2" id="KW-0472">Membrane</keyword>
<proteinExistence type="predicted"/>
<dbReference type="AlphaFoldDB" id="A0A9P6VWM7"/>
<evidence type="ECO:0000256" key="1">
    <source>
        <dbReference type="SAM" id="MobiDB-lite"/>
    </source>
</evidence>
<dbReference type="Proteomes" id="UP000777482">
    <property type="component" value="Unassembled WGS sequence"/>
</dbReference>
<accession>A0A9P6VWM7</accession>
<protein>
    <submittedName>
        <fullName evidence="4">Uncharacterized protein</fullName>
    </submittedName>
</protein>
<evidence type="ECO:0000313" key="4">
    <source>
        <dbReference type="EMBL" id="KAG0656167.1"/>
    </source>
</evidence>
<feature type="transmembrane region" description="Helical" evidence="2">
    <location>
        <begin position="158"/>
        <end position="176"/>
    </location>
</feature>
<dbReference type="EMBL" id="PUHQ01000102">
    <property type="protein sequence ID" value="KAG0656167.1"/>
    <property type="molecule type" value="Genomic_DNA"/>
</dbReference>
<feature type="region of interest" description="Disordered" evidence="1">
    <location>
        <begin position="189"/>
        <end position="224"/>
    </location>
</feature>
<feature type="region of interest" description="Disordered" evidence="1">
    <location>
        <begin position="249"/>
        <end position="311"/>
    </location>
</feature>